<gene>
    <name evidence="2" type="ORF">GQF03_08320</name>
</gene>
<dbReference type="PANTHER" id="PTHR12302">
    <property type="entry name" value="EBNA2 BINDING PROTEIN P100"/>
    <property type="match status" value="1"/>
</dbReference>
<dbReference type="AlphaFoldDB" id="A0A845ME46"/>
<protein>
    <submittedName>
        <fullName evidence="2">Thermonuclease family protein</fullName>
    </submittedName>
</protein>
<dbReference type="SUPFAM" id="SSF50199">
    <property type="entry name" value="Staphylococcal nuclease"/>
    <property type="match status" value="1"/>
</dbReference>
<sequence>MAPSRPVVAHEESGNGLVGPARIIDGDTLDIKGTRVRLVGIDAPERDQSCFAGDGSSYPCGARAKSHLAALAGPATLRCEGTEQDIYHRLLATCFAGEVNLNAEMVRAGWAVAFRRYSERYLPEERTAKAEGAGLWQGNFRMPWTWRQDQRTASVVRRDCNIKGNISKNGKIYHLPGSRWYDDTQINEKRGERWFCSESDALAAGWRSPQHD</sequence>
<proteinExistence type="predicted"/>
<keyword evidence="3" id="KW-1185">Reference proteome</keyword>
<dbReference type="PROSITE" id="PS50830">
    <property type="entry name" value="TNASE_3"/>
    <property type="match status" value="1"/>
</dbReference>
<accession>A0A845ME46</accession>
<organism evidence="2 3">
    <name type="scientific">Sneathiella chungangensis</name>
    <dbReference type="NCBI Taxonomy" id="1418234"/>
    <lineage>
        <taxon>Bacteria</taxon>
        <taxon>Pseudomonadati</taxon>
        <taxon>Pseudomonadota</taxon>
        <taxon>Alphaproteobacteria</taxon>
        <taxon>Sneathiellales</taxon>
        <taxon>Sneathiellaceae</taxon>
        <taxon>Sneathiella</taxon>
    </lineage>
</organism>
<dbReference type="Pfam" id="PF00565">
    <property type="entry name" value="SNase"/>
    <property type="match status" value="1"/>
</dbReference>
<dbReference type="OrthoDB" id="9805504at2"/>
<dbReference type="Proteomes" id="UP000445696">
    <property type="component" value="Unassembled WGS sequence"/>
</dbReference>
<dbReference type="PANTHER" id="PTHR12302:SF26">
    <property type="entry name" value="BLR1266 PROTEIN"/>
    <property type="match status" value="1"/>
</dbReference>
<evidence type="ECO:0000313" key="2">
    <source>
        <dbReference type="EMBL" id="MZR22333.1"/>
    </source>
</evidence>
<dbReference type="SMART" id="SM00318">
    <property type="entry name" value="SNc"/>
    <property type="match status" value="1"/>
</dbReference>
<dbReference type="EMBL" id="WTVA01000003">
    <property type="protein sequence ID" value="MZR22333.1"/>
    <property type="molecule type" value="Genomic_DNA"/>
</dbReference>
<reference evidence="2 3" key="1">
    <citation type="journal article" date="2014" name="Int. J. Syst. Evol. Microbiol.">
        <title>Sneathiella chungangensis sp. nov., isolated from a marine sand, and emended description of the genus Sneathiella.</title>
        <authorList>
            <person name="Siamphan C."/>
            <person name="Kim H."/>
            <person name="Lee J.S."/>
            <person name="Kim W."/>
        </authorList>
    </citation>
    <scope>NUCLEOTIDE SEQUENCE [LARGE SCALE GENOMIC DNA]</scope>
    <source>
        <strain evidence="2 3">KCTC 32476</strain>
    </source>
</reference>
<dbReference type="InterPro" id="IPR016071">
    <property type="entry name" value="Staphylococal_nuclease_OB-fold"/>
</dbReference>
<evidence type="ECO:0000259" key="1">
    <source>
        <dbReference type="PROSITE" id="PS50830"/>
    </source>
</evidence>
<dbReference type="InterPro" id="IPR035437">
    <property type="entry name" value="SNase_OB-fold_sf"/>
</dbReference>
<comment type="caution">
    <text evidence="2">The sequence shown here is derived from an EMBL/GenBank/DDBJ whole genome shotgun (WGS) entry which is preliminary data.</text>
</comment>
<name>A0A845ME46_9PROT</name>
<feature type="domain" description="TNase-like" evidence="1">
    <location>
        <begin position="22"/>
        <end position="138"/>
    </location>
</feature>
<dbReference type="Gene3D" id="2.40.50.90">
    <property type="match status" value="1"/>
</dbReference>
<evidence type="ECO:0000313" key="3">
    <source>
        <dbReference type="Proteomes" id="UP000445696"/>
    </source>
</evidence>